<evidence type="ECO:0000256" key="6">
    <source>
        <dbReference type="ARBA" id="ARBA00022827"/>
    </source>
</evidence>
<dbReference type="SUPFAM" id="SSF51905">
    <property type="entry name" value="FAD/NAD(P)-binding domain"/>
    <property type="match status" value="1"/>
</dbReference>
<dbReference type="SUPFAM" id="SSF54373">
    <property type="entry name" value="FAD-linked reductases, C-terminal domain"/>
    <property type="match status" value="1"/>
</dbReference>
<evidence type="ECO:0000256" key="4">
    <source>
        <dbReference type="ARBA" id="ARBA00012867"/>
    </source>
</evidence>
<comment type="subcellular location">
    <subcellularLocation>
        <location evidence="11">Mitochondrion inner membrane</location>
    </subcellularLocation>
</comment>
<proteinExistence type="inferred from homology"/>
<dbReference type="PANTHER" id="PTHR42923">
    <property type="entry name" value="PROTOPORPHYRINOGEN OXIDASE"/>
    <property type="match status" value="1"/>
</dbReference>
<dbReference type="GO" id="GO:0004729">
    <property type="term" value="F:oxygen-dependent protoporphyrinogen oxidase activity"/>
    <property type="evidence" value="ECO:0007669"/>
    <property type="project" value="UniProtKB-UniRule"/>
</dbReference>
<keyword evidence="8 11" id="KW-0350">Heme biosynthesis</keyword>
<evidence type="ECO:0000313" key="14">
    <source>
        <dbReference type="Proteomes" id="UP000311382"/>
    </source>
</evidence>
<evidence type="ECO:0000313" key="13">
    <source>
        <dbReference type="EMBL" id="TNY19995.1"/>
    </source>
</evidence>
<dbReference type="GO" id="GO:0005743">
    <property type="term" value="C:mitochondrial inner membrane"/>
    <property type="evidence" value="ECO:0007669"/>
    <property type="project" value="UniProtKB-SubCell"/>
</dbReference>
<feature type="domain" description="Amine oxidase" evidence="12">
    <location>
        <begin position="63"/>
        <end position="590"/>
    </location>
</feature>
<keyword evidence="5 11" id="KW-0285">Flavoprotein</keyword>
<comment type="catalytic activity">
    <reaction evidence="10 11">
        <text>protoporphyrinogen IX + 3 O2 = protoporphyrin IX + 3 H2O2</text>
        <dbReference type="Rhea" id="RHEA:25576"/>
        <dbReference type="ChEBI" id="CHEBI:15379"/>
        <dbReference type="ChEBI" id="CHEBI:16240"/>
        <dbReference type="ChEBI" id="CHEBI:57306"/>
        <dbReference type="ChEBI" id="CHEBI:57307"/>
        <dbReference type="EC" id="1.3.3.4"/>
    </reaction>
</comment>
<name>A0A5C5FTM2_9BASI</name>
<dbReference type="UniPathway" id="UPA00251">
    <property type="reaction ID" value="UER00324"/>
</dbReference>
<evidence type="ECO:0000256" key="8">
    <source>
        <dbReference type="ARBA" id="ARBA00023133"/>
    </source>
</evidence>
<comment type="function">
    <text evidence="1 11">Catalyzes the 6-electron oxidation of protoporphyrinogen-IX to form protoporphyrin-IX.</text>
</comment>
<dbReference type="EMBL" id="SOZI01000079">
    <property type="protein sequence ID" value="TNY19995.1"/>
    <property type="molecule type" value="Genomic_DNA"/>
</dbReference>
<comment type="cofactor">
    <cofactor evidence="11">
        <name>FAD</name>
        <dbReference type="ChEBI" id="CHEBI:57692"/>
    </cofactor>
    <text evidence="11">Binds 1 FAD per subunit.</text>
</comment>
<evidence type="ECO:0000256" key="3">
    <source>
        <dbReference type="ARBA" id="ARBA00010551"/>
    </source>
</evidence>
<dbReference type="InterPro" id="IPR036188">
    <property type="entry name" value="FAD/NAD-bd_sf"/>
</dbReference>
<dbReference type="InterPro" id="IPR050464">
    <property type="entry name" value="Zeta_carotene_desat/Oxidored"/>
</dbReference>
<accession>A0A5C5FTM2</accession>
<dbReference type="OrthoDB" id="438553at2759"/>
<comment type="pathway">
    <text evidence="2 11">Porphyrin-containing compound metabolism; protoporphyrin-IX biosynthesis; protoporphyrin-IX from protoporphyrinogen-IX: step 1/1.</text>
</comment>
<evidence type="ECO:0000256" key="1">
    <source>
        <dbReference type="ARBA" id="ARBA00002600"/>
    </source>
</evidence>
<dbReference type="GO" id="GO:0006782">
    <property type="term" value="P:protoporphyrinogen IX biosynthetic process"/>
    <property type="evidence" value="ECO:0007669"/>
    <property type="project" value="UniProtKB-UniRule"/>
</dbReference>
<dbReference type="InterPro" id="IPR004572">
    <property type="entry name" value="Protoporphyrinogen_oxidase"/>
</dbReference>
<comment type="caution">
    <text evidence="13">The sequence shown here is derived from an EMBL/GenBank/DDBJ whole genome shotgun (WGS) entry which is preliminary data.</text>
</comment>
<evidence type="ECO:0000256" key="10">
    <source>
        <dbReference type="ARBA" id="ARBA00047554"/>
    </source>
</evidence>
<dbReference type="Proteomes" id="UP000311382">
    <property type="component" value="Unassembled WGS sequence"/>
</dbReference>
<evidence type="ECO:0000256" key="9">
    <source>
        <dbReference type="ARBA" id="ARBA00023244"/>
    </source>
</evidence>
<keyword evidence="6 11" id="KW-0274">FAD</keyword>
<evidence type="ECO:0000256" key="11">
    <source>
        <dbReference type="RuleBase" id="RU367069"/>
    </source>
</evidence>
<dbReference type="AlphaFoldDB" id="A0A5C5FTM2"/>
<dbReference type="Gene3D" id="3.50.50.60">
    <property type="entry name" value="FAD/NAD(P)-binding domain"/>
    <property type="match status" value="1"/>
</dbReference>
<comment type="similarity">
    <text evidence="3 11">Belongs to the protoporphyrinogen/coproporphyrinogen oxidase family. Protoporphyrinogen oxidase subfamily.</text>
</comment>
<dbReference type="STRING" id="5288.A0A5C5FTM2"/>
<organism evidence="13 14">
    <name type="scientific">Rhodotorula diobovata</name>
    <dbReference type="NCBI Taxonomy" id="5288"/>
    <lineage>
        <taxon>Eukaryota</taxon>
        <taxon>Fungi</taxon>
        <taxon>Dikarya</taxon>
        <taxon>Basidiomycota</taxon>
        <taxon>Pucciniomycotina</taxon>
        <taxon>Microbotryomycetes</taxon>
        <taxon>Sporidiobolales</taxon>
        <taxon>Sporidiobolaceae</taxon>
        <taxon>Rhodotorula</taxon>
    </lineage>
</organism>
<sequence>MSALQGTAVRLGPAAARRRLAACNPSRPLTPLRRRFHLSPSLLSTPADPPKHQHTLAILGAGLSGLSTAHYFLRALPPQARAHTRIVILDKEPRVGGWCRAVRLEKGRVLGPTERLRERDGGDLLAFETGPRSIRPVGLLGWLTVEMAHELGLHRSLVVVPKTAPSARNRYLYTPPSLTLLPSSLPAALKSLFTTPLIRRVLPSLLLEPFRPRSPLHDAPEGPNGDGDGGDESVDAFFARRFGRALADDMVSAMVHGIYAGDSRRLSVRAVFPQLWDAEREWGSVVVAGLVGAFARRRGWTKRSEWRRRADEDDGEMRRVKERIRDSGAEGEELVRRMEKASVWGVKGGVEELTAALRDRLEREGVEFWMGDEGRVEGVDKVGEGWRVRTSSGPLAATHLVTTVPSLLPPSLAPPRLPSTTVSVVNLAFATPPAAGAAPRLFPPGFGYLIPRTVAPRDNPHHALGVIFDSDVLPNVDSSASAGLTKVSLLLGGSYWLDAPPSPSDPRLSHDALVSAALSTLALHLPDVALPAPTHAFTSTHRDCIPQVPPRSRGAFRAFGERLAREGSVAVVGGGFAAVGINGCVRSAWEVGTSFAEALGGGRGGEGDAGDMAARVVRTGTEMWQL</sequence>
<dbReference type="PANTHER" id="PTHR42923:SF3">
    <property type="entry name" value="PROTOPORPHYRINOGEN OXIDASE"/>
    <property type="match status" value="1"/>
</dbReference>
<keyword evidence="7 11" id="KW-0560">Oxidoreductase</keyword>
<protein>
    <recommendedName>
        <fullName evidence="4 11">Protoporphyrinogen oxidase</fullName>
        <ecNumber evidence="4 11">1.3.3.4</ecNumber>
    </recommendedName>
</protein>
<dbReference type="InterPro" id="IPR002937">
    <property type="entry name" value="Amino_oxidase"/>
</dbReference>
<dbReference type="Pfam" id="PF01593">
    <property type="entry name" value="Amino_oxidase"/>
    <property type="match status" value="1"/>
</dbReference>
<evidence type="ECO:0000256" key="5">
    <source>
        <dbReference type="ARBA" id="ARBA00022630"/>
    </source>
</evidence>
<keyword evidence="14" id="KW-1185">Reference proteome</keyword>
<evidence type="ECO:0000256" key="7">
    <source>
        <dbReference type="ARBA" id="ARBA00023002"/>
    </source>
</evidence>
<dbReference type="NCBIfam" id="TIGR00562">
    <property type="entry name" value="proto_IX_ox"/>
    <property type="match status" value="1"/>
</dbReference>
<evidence type="ECO:0000256" key="2">
    <source>
        <dbReference type="ARBA" id="ARBA00005073"/>
    </source>
</evidence>
<gene>
    <name evidence="13" type="ORF">DMC30DRAFT_417406</name>
</gene>
<evidence type="ECO:0000259" key="12">
    <source>
        <dbReference type="Pfam" id="PF01593"/>
    </source>
</evidence>
<reference evidence="13 14" key="1">
    <citation type="submission" date="2019-03" db="EMBL/GenBank/DDBJ databases">
        <title>Rhodosporidium diobovatum UCD-FST 08-225 genome sequencing, assembly, and annotation.</title>
        <authorList>
            <person name="Fakankun I.U."/>
            <person name="Fristensky B."/>
            <person name="Levin D.B."/>
        </authorList>
    </citation>
    <scope>NUCLEOTIDE SEQUENCE [LARGE SCALE GENOMIC DNA]</scope>
    <source>
        <strain evidence="13 14">UCD-FST 08-225</strain>
    </source>
</reference>
<dbReference type="EC" id="1.3.3.4" evidence="4 11"/>
<keyword evidence="9 11" id="KW-0627">Porphyrin biosynthesis</keyword>